<dbReference type="STRING" id="1058.SAMN05421783_101433"/>
<evidence type="ECO:0000256" key="1">
    <source>
        <dbReference type="ARBA" id="ARBA00001966"/>
    </source>
</evidence>
<dbReference type="GO" id="GO:0051536">
    <property type="term" value="F:iron-sulfur cluster binding"/>
    <property type="evidence" value="ECO:0007669"/>
    <property type="project" value="UniProtKB-KW"/>
</dbReference>
<dbReference type="Gene3D" id="3.20.20.70">
    <property type="entry name" value="Aldolase class I"/>
    <property type="match status" value="1"/>
</dbReference>
<keyword evidence="4" id="KW-0408">Iron</keyword>
<sequence>MISSEQAEQAMPSAVSVDRVDLRARGDLGADCGSDSGSASEIGVSDRGQLLPRLSERVDIRLGYRCNARCGFCYYKESLTSTRDEPSTEQVKERLRIMRRAGASEVEFTGGEPTIRRDLPELIAAARAQGYRNISMISNGLRLADRGYAETVVAAGANDVLFSLHGHEDALHDRQTGVPGSFKKILAAIGHIQALGARCRISTTVNGENVERITDIVGLEIDLGAAAIHLAVFSPVAEAGGGDSPSMVDYGSAAAAIKRAIDRHRDRLPPLSVKYIPFCFMRGYEQYVMNLYQQSFDPDDWNYFMSQVVRRGERPLHRAIVHAAGLVGTLLLKNPGFALRHGRRGLETLGVTRLVELLRKRRPKACRRCRYDTVCDHVWKDYLAVFGDGAIVPVEGPKVQDPVWCYALARSRQPGSIVAAPVASPIAPGEGRATAFGA</sequence>
<keyword evidence="5" id="KW-0411">Iron-sulfur</keyword>
<dbReference type="CDD" id="cd01335">
    <property type="entry name" value="Radical_SAM"/>
    <property type="match status" value="1"/>
</dbReference>
<accession>A0A1H2QUX9</accession>
<keyword evidence="3" id="KW-0479">Metal-binding</keyword>
<dbReference type="InterPro" id="IPR050377">
    <property type="entry name" value="Radical_SAM_PqqE_MftC-like"/>
</dbReference>
<dbReference type="InterPro" id="IPR058240">
    <property type="entry name" value="rSAM_sf"/>
</dbReference>
<dbReference type="Pfam" id="PF04055">
    <property type="entry name" value="Radical_SAM"/>
    <property type="match status" value="1"/>
</dbReference>
<evidence type="ECO:0000313" key="8">
    <source>
        <dbReference type="Proteomes" id="UP000198816"/>
    </source>
</evidence>
<dbReference type="SUPFAM" id="SSF102114">
    <property type="entry name" value="Radical SAM enzymes"/>
    <property type="match status" value="1"/>
</dbReference>
<evidence type="ECO:0000259" key="6">
    <source>
        <dbReference type="PROSITE" id="PS51918"/>
    </source>
</evidence>
<dbReference type="EMBL" id="FNNZ01000001">
    <property type="protein sequence ID" value="SDW10963.1"/>
    <property type="molecule type" value="Genomic_DNA"/>
</dbReference>
<evidence type="ECO:0000256" key="2">
    <source>
        <dbReference type="ARBA" id="ARBA00022691"/>
    </source>
</evidence>
<dbReference type="GO" id="GO:0046872">
    <property type="term" value="F:metal ion binding"/>
    <property type="evidence" value="ECO:0007669"/>
    <property type="project" value="UniProtKB-KW"/>
</dbReference>
<protein>
    <submittedName>
        <fullName evidence="7">Radical SAM superfamily enzyme, MoaA/NifB/PqqE/SkfB family</fullName>
    </submittedName>
</protein>
<name>A0A1H2QUX9_THIRO</name>
<reference evidence="8" key="1">
    <citation type="submission" date="2016-10" db="EMBL/GenBank/DDBJ databases">
        <authorList>
            <person name="Varghese N."/>
            <person name="Submissions S."/>
        </authorList>
    </citation>
    <scope>NUCLEOTIDE SEQUENCE [LARGE SCALE GENOMIC DNA]</scope>
    <source>
        <strain evidence="8">DSM 217</strain>
    </source>
</reference>
<dbReference type="Proteomes" id="UP000198816">
    <property type="component" value="Unassembled WGS sequence"/>
</dbReference>
<dbReference type="SFLD" id="SFLDG01067">
    <property type="entry name" value="SPASM/twitch_domain_containing"/>
    <property type="match status" value="1"/>
</dbReference>
<feature type="domain" description="Radical SAM core" evidence="6">
    <location>
        <begin position="52"/>
        <end position="270"/>
    </location>
</feature>
<dbReference type="InterPro" id="IPR007197">
    <property type="entry name" value="rSAM"/>
</dbReference>
<dbReference type="SFLD" id="SFLDG01386">
    <property type="entry name" value="main_SPASM_domain-containing"/>
    <property type="match status" value="1"/>
</dbReference>
<dbReference type="InterPro" id="IPR013785">
    <property type="entry name" value="Aldolase_TIM"/>
</dbReference>
<evidence type="ECO:0000256" key="3">
    <source>
        <dbReference type="ARBA" id="ARBA00022723"/>
    </source>
</evidence>
<organism evidence="7 8">
    <name type="scientific">Thiocapsa roseopersicina</name>
    <dbReference type="NCBI Taxonomy" id="1058"/>
    <lineage>
        <taxon>Bacteria</taxon>
        <taxon>Pseudomonadati</taxon>
        <taxon>Pseudomonadota</taxon>
        <taxon>Gammaproteobacteria</taxon>
        <taxon>Chromatiales</taxon>
        <taxon>Chromatiaceae</taxon>
        <taxon>Thiocapsa</taxon>
    </lineage>
</organism>
<dbReference type="GO" id="GO:0003824">
    <property type="term" value="F:catalytic activity"/>
    <property type="evidence" value="ECO:0007669"/>
    <property type="project" value="InterPro"/>
</dbReference>
<dbReference type="PROSITE" id="PS51918">
    <property type="entry name" value="RADICAL_SAM"/>
    <property type="match status" value="1"/>
</dbReference>
<comment type="cofactor">
    <cofactor evidence="1">
        <name>[4Fe-4S] cluster</name>
        <dbReference type="ChEBI" id="CHEBI:49883"/>
    </cofactor>
</comment>
<evidence type="ECO:0000256" key="5">
    <source>
        <dbReference type="ARBA" id="ARBA00023014"/>
    </source>
</evidence>
<evidence type="ECO:0000256" key="4">
    <source>
        <dbReference type="ARBA" id="ARBA00023004"/>
    </source>
</evidence>
<dbReference type="InterPro" id="IPR006638">
    <property type="entry name" value="Elp3/MiaA/NifB-like_rSAM"/>
</dbReference>
<dbReference type="PANTHER" id="PTHR11228:SF7">
    <property type="entry name" value="PQQA PEPTIDE CYCLASE"/>
    <property type="match status" value="1"/>
</dbReference>
<dbReference type="SMART" id="SM00729">
    <property type="entry name" value="Elp3"/>
    <property type="match status" value="1"/>
</dbReference>
<dbReference type="AlphaFoldDB" id="A0A1H2QUX9"/>
<proteinExistence type="predicted"/>
<dbReference type="SFLD" id="SFLDS00029">
    <property type="entry name" value="Radical_SAM"/>
    <property type="match status" value="1"/>
</dbReference>
<keyword evidence="2" id="KW-0949">S-adenosyl-L-methionine</keyword>
<evidence type="ECO:0000313" key="7">
    <source>
        <dbReference type="EMBL" id="SDW10963.1"/>
    </source>
</evidence>
<gene>
    <name evidence="7" type="ORF">SAMN05421783_101433</name>
</gene>
<dbReference type="PANTHER" id="PTHR11228">
    <property type="entry name" value="RADICAL SAM DOMAIN PROTEIN"/>
    <property type="match status" value="1"/>
</dbReference>
<keyword evidence="8" id="KW-1185">Reference proteome</keyword>